<feature type="compositionally biased region" description="Polar residues" evidence="2">
    <location>
        <begin position="397"/>
        <end position="427"/>
    </location>
</feature>
<protein>
    <submittedName>
        <fullName evidence="3">Uncharacterized protein</fullName>
    </submittedName>
</protein>
<gene>
    <name evidence="3" type="primary">Contig3634.g3882</name>
    <name evidence="3" type="ORF">STYLEM_10550</name>
</gene>
<feature type="compositionally biased region" description="Basic and acidic residues" evidence="2">
    <location>
        <begin position="372"/>
        <end position="382"/>
    </location>
</feature>
<evidence type="ECO:0000313" key="3">
    <source>
        <dbReference type="EMBL" id="CDW81531.1"/>
    </source>
</evidence>
<name>A0A078AHY6_STYLE</name>
<organism evidence="3 4">
    <name type="scientific">Stylonychia lemnae</name>
    <name type="common">Ciliate</name>
    <dbReference type="NCBI Taxonomy" id="5949"/>
    <lineage>
        <taxon>Eukaryota</taxon>
        <taxon>Sar</taxon>
        <taxon>Alveolata</taxon>
        <taxon>Ciliophora</taxon>
        <taxon>Intramacronucleata</taxon>
        <taxon>Spirotrichea</taxon>
        <taxon>Stichotrichia</taxon>
        <taxon>Sporadotrichida</taxon>
        <taxon>Oxytrichidae</taxon>
        <taxon>Stylonychinae</taxon>
        <taxon>Stylonychia</taxon>
    </lineage>
</organism>
<dbReference type="EMBL" id="CCKQ01010039">
    <property type="protein sequence ID" value="CDW81531.1"/>
    <property type="molecule type" value="Genomic_DNA"/>
</dbReference>
<sequence>MSNQNNRLKRHFQTFNQTTKNSAIQPGDPSFTVFESYVFNEPYLGNPKQLKLELTRGSINQTLNYPQKNLPFDRRQSRDIDTISNAQVLQSIEDEVRFEEDISNKILQSQARNKSFHNKTRSYLADPQNVKLVEKEFNRQVISPDNFNRRISQESLIVGPNFPHMCQTVRFKQIFNKQLEFTKKRVKQLESQYQGTLKNTRRMKETLNALFGGVTTLQSQQEKYANNMEFIPKGMKSEVLTNGGKPEKYHVSPIEGNSRNNYKVQHNQKVDNLLLFQKVNEDIKRQQDQEILRVKFTQLLKKMHQVPPINLAAQTQLENMFIKRKLSDKREISQNNLKLIKEYEQSNRLGPSFWQNYEQNLKKGSLNSQKRSRNESVNDNHKTISPNYEKNEVIRRIQTTQDPSKQSHYQQNSITKIKSHSSNTKQSDSNRESLYRLRKNQMFEKGGEILRQQLDQNQEKYMISKHSIEKITKQRVKEQQRKIKLLSGGTHGNLDEDDDSGSFNQWGQLSLKKFEMTLI</sequence>
<reference evidence="3 4" key="1">
    <citation type="submission" date="2014-06" db="EMBL/GenBank/DDBJ databases">
        <authorList>
            <person name="Swart Estienne"/>
        </authorList>
    </citation>
    <scope>NUCLEOTIDE SEQUENCE [LARGE SCALE GENOMIC DNA]</scope>
    <source>
        <strain evidence="3 4">130c</strain>
    </source>
</reference>
<evidence type="ECO:0000256" key="1">
    <source>
        <dbReference type="SAM" id="Coils"/>
    </source>
</evidence>
<evidence type="ECO:0000313" key="4">
    <source>
        <dbReference type="Proteomes" id="UP000039865"/>
    </source>
</evidence>
<accession>A0A078AHY6</accession>
<evidence type="ECO:0000256" key="2">
    <source>
        <dbReference type="SAM" id="MobiDB-lite"/>
    </source>
</evidence>
<keyword evidence="1" id="KW-0175">Coiled coil</keyword>
<dbReference type="InParanoid" id="A0A078AHY6"/>
<feature type="region of interest" description="Disordered" evidence="2">
    <location>
        <begin position="364"/>
        <end position="432"/>
    </location>
</feature>
<proteinExistence type="predicted"/>
<keyword evidence="4" id="KW-1185">Reference proteome</keyword>
<feature type="coiled-coil region" evidence="1">
    <location>
        <begin position="172"/>
        <end position="199"/>
    </location>
</feature>
<dbReference type="Proteomes" id="UP000039865">
    <property type="component" value="Unassembled WGS sequence"/>
</dbReference>
<dbReference type="AlphaFoldDB" id="A0A078AHY6"/>